<name>A0A0B4DZ42_9CAUL</name>
<dbReference type="Pfam" id="PF13545">
    <property type="entry name" value="HTH_Crp_2"/>
    <property type="match status" value="1"/>
</dbReference>
<dbReference type="SMART" id="SM00419">
    <property type="entry name" value="HTH_CRP"/>
    <property type="match status" value="1"/>
</dbReference>
<evidence type="ECO:0000256" key="2">
    <source>
        <dbReference type="ARBA" id="ARBA00023125"/>
    </source>
</evidence>
<comment type="caution">
    <text evidence="6">The sequence shown here is derived from an EMBL/GenBank/DDBJ whole genome shotgun (WGS) entry which is preliminary data.</text>
</comment>
<evidence type="ECO:0000313" key="6">
    <source>
        <dbReference type="EMBL" id="KIC59543.1"/>
    </source>
</evidence>
<dbReference type="InterPro" id="IPR036388">
    <property type="entry name" value="WH-like_DNA-bd_sf"/>
</dbReference>
<evidence type="ECO:0000259" key="5">
    <source>
        <dbReference type="PROSITE" id="PS51063"/>
    </source>
</evidence>
<dbReference type="InterPro" id="IPR018490">
    <property type="entry name" value="cNMP-bd_dom_sf"/>
</dbReference>
<evidence type="ECO:0000256" key="1">
    <source>
        <dbReference type="ARBA" id="ARBA00023015"/>
    </source>
</evidence>
<dbReference type="RefSeq" id="WP_039245006.1">
    <property type="nucleotide sequence ID" value="NZ_JWSY01000006.1"/>
</dbReference>
<dbReference type="GO" id="GO:0003677">
    <property type="term" value="F:DNA binding"/>
    <property type="evidence" value="ECO:0007669"/>
    <property type="project" value="UniProtKB-KW"/>
</dbReference>
<dbReference type="SUPFAM" id="SSF46785">
    <property type="entry name" value="Winged helix' DNA-binding domain"/>
    <property type="match status" value="1"/>
</dbReference>
<organism evidence="6 7">
    <name type="scientific">Brevundimonas nasdae</name>
    <dbReference type="NCBI Taxonomy" id="172043"/>
    <lineage>
        <taxon>Bacteria</taxon>
        <taxon>Pseudomonadati</taxon>
        <taxon>Pseudomonadota</taxon>
        <taxon>Alphaproteobacteria</taxon>
        <taxon>Caulobacterales</taxon>
        <taxon>Caulobacteraceae</taxon>
        <taxon>Brevundimonas</taxon>
    </lineage>
</organism>
<dbReference type="AlphaFoldDB" id="A0A0B4DZ42"/>
<dbReference type="STRING" id="172043.RM53_05415"/>
<dbReference type="PROSITE" id="PS51063">
    <property type="entry name" value="HTH_CRP_2"/>
    <property type="match status" value="1"/>
</dbReference>
<dbReference type="InterPro" id="IPR000595">
    <property type="entry name" value="cNMP-bd_dom"/>
</dbReference>
<feature type="domain" description="HTH crp-type" evidence="5">
    <location>
        <begin position="144"/>
        <end position="218"/>
    </location>
</feature>
<dbReference type="PROSITE" id="PS50042">
    <property type="entry name" value="CNMP_BINDING_3"/>
    <property type="match status" value="1"/>
</dbReference>
<dbReference type="GO" id="GO:0006355">
    <property type="term" value="P:regulation of DNA-templated transcription"/>
    <property type="evidence" value="ECO:0007669"/>
    <property type="project" value="InterPro"/>
</dbReference>
<dbReference type="EMBL" id="JWSY01000006">
    <property type="protein sequence ID" value="KIC59543.1"/>
    <property type="molecule type" value="Genomic_DNA"/>
</dbReference>
<dbReference type="Pfam" id="PF00027">
    <property type="entry name" value="cNMP_binding"/>
    <property type="match status" value="1"/>
</dbReference>
<reference evidence="6 7" key="1">
    <citation type="submission" date="2014-12" db="EMBL/GenBank/DDBJ databases">
        <title>Genome sequencing of Brevundimonas nasdae TPW30.</title>
        <authorList>
            <person name="Tan P.W."/>
            <person name="Chan K.-G."/>
        </authorList>
    </citation>
    <scope>NUCLEOTIDE SEQUENCE [LARGE SCALE GENOMIC DNA]</scope>
    <source>
        <strain evidence="6 7">TPW30</strain>
    </source>
</reference>
<evidence type="ECO:0008006" key="8">
    <source>
        <dbReference type="Google" id="ProtNLM"/>
    </source>
</evidence>
<keyword evidence="1" id="KW-0805">Transcription regulation</keyword>
<dbReference type="InterPro" id="IPR012318">
    <property type="entry name" value="HTH_CRP"/>
</dbReference>
<dbReference type="CDD" id="cd00038">
    <property type="entry name" value="CAP_ED"/>
    <property type="match status" value="1"/>
</dbReference>
<feature type="domain" description="Cyclic nucleotide-binding" evidence="4">
    <location>
        <begin position="11"/>
        <end position="55"/>
    </location>
</feature>
<keyword evidence="2" id="KW-0238">DNA-binding</keyword>
<evidence type="ECO:0000256" key="3">
    <source>
        <dbReference type="ARBA" id="ARBA00023163"/>
    </source>
</evidence>
<dbReference type="InterPro" id="IPR036390">
    <property type="entry name" value="WH_DNA-bd_sf"/>
</dbReference>
<dbReference type="SUPFAM" id="SSF51206">
    <property type="entry name" value="cAMP-binding domain-like"/>
    <property type="match status" value="1"/>
</dbReference>
<protein>
    <recommendedName>
        <fullName evidence="8">Cyclic nucleotide-binding protein</fullName>
    </recommendedName>
</protein>
<keyword evidence="3" id="KW-0804">Transcription</keyword>
<accession>A0A0B4DZ42</accession>
<evidence type="ECO:0000313" key="7">
    <source>
        <dbReference type="Proteomes" id="UP000031166"/>
    </source>
</evidence>
<sequence>MIDPFIRKLEYGADLTDQDRIDLRDAVLDVCTFKAGEDISSQGEVPRNVHVVLEGWGCRYKMLEDGQRQVMAILVPGDMCDLHVQILTEMDHGIGVLTDARVAQISPARINALTDNPRINLALNWARLVDEATLREWLVNIGQRPADQRLAHLICELHFRLRAVGFADEAGLDLPLTQAQLADITSMSPVHINRTLMTLRGADLIRTEGRFVEIPNFDRLAEFAGFEPSYLHLGGTKPNAQV</sequence>
<evidence type="ECO:0000259" key="4">
    <source>
        <dbReference type="PROSITE" id="PS50042"/>
    </source>
</evidence>
<dbReference type="Proteomes" id="UP000031166">
    <property type="component" value="Unassembled WGS sequence"/>
</dbReference>
<dbReference type="InterPro" id="IPR014710">
    <property type="entry name" value="RmlC-like_jellyroll"/>
</dbReference>
<dbReference type="Gene3D" id="1.10.10.10">
    <property type="entry name" value="Winged helix-like DNA-binding domain superfamily/Winged helix DNA-binding domain"/>
    <property type="match status" value="1"/>
</dbReference>
<gene>
    <name evidence="6" type="ORF">RM53_05415</name>
</gene>
<dbReference type="Gene3D" id="2.60.120.10">
    <property type="entry name" value="Jelly Rolls"/>
    <property type="match status" value="1"/>
</dbReference>
<proteinExistence type="predicted"/>